<evidence type="ECO:0000313" key="12">
    <source>
        <dbReference type="Proteomes" id="UP000232229"/>
    </source>
</evidence>
<name>A0A249SNW6_9MOLU</name>
<feature type="transmembrane region" description="Helical" evidence="8">
    <location>
        <begin position="172"/>
        <end position="191"/>
    </location>
</feature>
<dbReference type="PANTHER" id="PTHR24221:SF503">
    <property type="entry name" value="MITOCHONDRIAL POTASSIUM CHANNEL ATP-BINDING SUBUNIT"/>
    <property type="match status" value="1"/>
</dbReference>
<evidence type="ECO:0000256" key="7">
    <source>
        <dbReference type="ARBA" id="ARBA00023136"/>
    </source>
</evidence>
<feature type="transmembrane region" description="Helical" evidence="8">
    <location>
        <begin position="197"/>
        <end position="218"/>
    </location>
</feature>
<dbReference type="PANTHER" id="PTHR24221">
    <property type="entry name" value="ATP-BINDING CASSETTE SUB-FAMILY B"/>
    <property type="match status" value="1"/>
</dbReference>
<evidence type="ECO:0000256" key="5">
    <source>
        <dbReference type="ARBA" id="ARBA00022840"/>
    </source>
</evidence>
<evidence type="ECO:0000256" key="6">
    <source>
        <dbReference type="ARBA" id="ARBA00022989"/>
    </source>
</evidence>
<evidence type="ECO:0000259" key="9">
    <source>
        <dbReference type="PROSITE" id="PS50893"/>
    </source>
</evidence>
<accession>A0A249SNW6</accession>
<feature type="domain" description="ABC transmembrane type-1" evidence="10">
    <location>
        <begin position="47"/>
        <end position="355"/>
    </location>
</feature>
<keyword evidence="3 8" id="KW-0812">Transmembrane</keyword>
<dbReference type="GO" id="GO:0140359">
    <property type="term" value="F:ABC-type transporter activity"/>
    <property type="evidence" value="ECO:0007669"/>
    <property type="project" value="InterPro"/>
</dbReference>
<dbReference type="SUPFAM" id="SSF90123">
    <property type="entry name" value="ABC transporter transmembrane region"/>
    <property type="match status" value="1"/>
</dbReference>
<dbReference type="GO" id="GO:0005524">
    <property type="term" value="F:ATP binding"/>
    <property type="evidence" value="ECO:0007669"/>
    <property type="project" value="UniProtKB-KW"/>
</dbReference>
<dbReference type="Pfam" id="PF00664">
    <property type="entry name" value="ABC_membrane"/>
    <property type="match status" value="1"/>
</dbReference>
<keyword evidence="6 8" id="KW-1133">Transmembrane helix</keyword>
<dbReference type="SMART" id="SM00382">
    <property type="entry name" value="AAA"/>
    <property type="match status" value="1"/>
</dbReference>
<dbReference type="RefSeq" id="WP_051412748.1">
    <property type="nucleotide sequence ID" value="NZ_CP023173.1"/>
</dbReference>
<feature type="transmembrane region" description="Helical" evidence="8">
    <location>
        <begin position="285"/>
        <end position="306"/>
    </location>
</feature>
<keyword evidence="7 8" id="KW-0472">Membrane</keyword>
<dbReference type="InterPro" id="IPR017871">
    <property type="entry name" value="ABC_transporter-like_CS"/>
</dbReference>
<evidence type="ECO:0000256" key="1">
    <source>
        <dbReference type="ARBA" id="ARBA00004651"/>
    </source>
</evidence>
<feature type="transmembrane region" description="Helical" evidence="8">
    <location>
        <begin position="318"/>
        <end position="340"/>
    </location>
</feature>
<reference evidence="11 12" key="1">
    <citation type="submission" date="2017-08" db="EMBL/GenBank/DDBJ databases">
        <title>Complete Genome Sequence of Mesoplasma chauliocola.</title>
        <authorList>
            <person name="Knight T.F.Jr."/>
            <person name="Citino T."/>
        </authorList>
    </citation>
    <scope>NUCLEOTIDE SEQUENCE [LARGE SCALE GENOMIC DNA]</scope>
    <source>
        <strain evidence="11 12">CHPA-2</strain>
    </source>
</reference>
<dbReference type="Pfam" id="PF00005">
    <property type="entry name" value="ABC_tran"/>
    <property type="match status" value="1"/>
</dbReference>
<feature type="transmembrane region" description="Helical" evidence="8">
    <location>
        <begin position="94"/>
        <end position="115"/>
    </location>
</feature>
<keyword evidence="5 11" id="KW-0067">ATP-binding</keyword>
<dbReference type="AlphaFoldDB" id="A0A249SNW6"/>
<evidence type="ECO:0000259" key="10">
    <source>
        <dbReference type="PROSITE" id="PS50929"/>
    </source>
</evidence>
<dbReference type="InterPro" id="IPR036640">
    <property type="entry name" value="ABC1_TM_sf"/>
</dbReference>
<dbReference type="InterPro" id="IPR003593">
    <property type="entry name" value="AAA+_ATPase"/>
</dbReference>
<dbReference type="InterPro" id="IPR027417">
    <property type="entry name" value="P-loop_NTPase"/>
</dbReference>
<dbReference type="KEGG" id="mchc:CK556_03030"/>
<evidence type="ECO:0000256" key="8">
    <source>
        <dbReference type="SAM" id="Phobius"/>
    </source>
</evidence>
<dbReference type="PROSITE" id="PS50929">
    <property type="entry name" value="ABC_TM1F"/>
    <property type="match status" value="1"/>
</dbReference>
<dbReference type="GO" id="GO:0016887">
    <property type="term" value="F:ATP hydrolysis activity"/>
    <property type="evidence" value="ECO:0007669"/>
    <property type="project" value="InterPro"/>
</dbReference>
<dbReference type="Proteomes" id="UP000232229">
    <property type="component" value="Chromosome"/>
</dbReference>
<dbReference type="STRING" id="1336232.GCA_000518825_00889"/>
<proteinExistence type="inferred from homology"/>
<evidence type="ECO:0000256" key="2">
    <source>
        <dbReference type="ARBA" id="ARBA00005417"/>
    </source>
</evidence>
<feature type="domain" description="ABC transporter" evidence="9">
    <location>
        <begin position="381"/>
        <end position="631"/>
    </location>
</feature>
<dbReference type="GO" id="GO:0005886">
    <property type="term" value="C:plasma membrane"/>
    <property type="evidence" value="ECO:0007669"/>
    <property type="project" value="UniProtKB-SubCell"/>
</dbReference>
<feature type="transmembrane region" description="Helical" evidence="8">
    <location>
        <begin position="44"/>
        <end position="74"/>
    </location>
</feature>
<evidence type="ECO:0000256" key="4">
    <source>
        <dbReference type="ARBA" id="ARBA00022741"/>
    </source>
</evidence>
<keyword evidence="4" id="KW-0547">Nucleotide-binding</keyword>
<comment type="subcellular location">
    <subcellularLocation>
        <location evidence="1">Cell membrane</location>
        <topology evidence="1">Multi-pass membrane protein</topology>
    </subcellularLocation>
</comment>
<dbReference type="PROSITE" id="PS50893">
    <property type="entry name" value="ABC_TRANSPORTER_2"/>
    <property type="match status" value="1"/>
</dbReference>
<sequence length="635" mass="71747">MSNNNLQTGKQLNKHGFDVNLEFSWKKMGVFMRQIFESAKDNKAIFWAMCLFTMFDALVATFLPVFATMMISAITNPGAETLTFLAWEVGLTEWTTWLYITLGALVLLLLSEYVVNWSIAQFSLHVEINQRQKMLIRLAQQDVDFFFDHVSGNILTRLVGDTQSLAFGIQQFFTNIIYFLTGITMSIIIMLLSGLWYVAVILAVYMFISIAIAVLIFIQSRRKLITAFDQKRDVDQDMTDRISNISLIKSSGLEEHEIERIEELNEKYNRAGDAAITWSAILTQWIQVTASLMMPMFVIIFCIMFTKESDIKLAVELLSVKMPLAQVLVSFVVGAIAMLIPTLRSATRAQNAAQRISELTDPEPTIKPNSDGPIIEKINSISFENVQFAYPKKPEKTILPKMNITFEKGKSYAFVGETGSGKSTVAKLLLRFYMPTEGKILVEGKYRDENDIVKDSHDLNEINLPAFLNKVGYVEQEPQILFGDFYENIRYAKFDATEEEIIRACKKANLHDFIVSLKDGYSTILGQRGFLLSGGQKQRLVIARVFLKNPDFLILDEATSALDNIVEKEIQAELDKLMKGRTSVTIAHRLSTIKNVDQIIVLGANGKGIVQQGSYEELISTPGRFKKLYEAGLMN</sequence>
<evidence type="ECO:0000256" key="3">
    <source>
        <dbReference type="ARBA" id="ARBA00022692"/>
    </source>
</evidence>
<keyword evidence="12" id="KW-1185">Reference proteome</keyword>
<dbReference type="Gene3D" id="1.20.1560.10">
    <property type="entry name" value="ABC transporter type 1, transmembrane domain"/>
    <property type="match status" value="1"/>
</dbReference>
<dbReference type="PROSITE" id="PS00211">
    <property type="entry name" value="ABC_TRANSPORTER_1"/>
    <property type="match status" value="1"/>
</dbReference>
<dbReference type="InterPro" id="IPR011527">
    <property type="entry name" value="ABC1_TM_dom"/>
</dbReference>
<dbReference type="InterPro" id="IPR039421">
    <property type="entry name" value="Type_1_exporter"/>
</dbReference>
<dbReference type="SUPFAM" id="SSF52540">
    <property type="entry name" value="P-loop containing nucleoside triphosphate hydrolases"/>
    <property type="match status" value="1"/>
</dbReference>
<dbReference type="Gene3D" id="3.40.50.300">
    <property type="entry name" value="P-loop containing nucleotide triphosphate hydrolases"/>
    <property type="match status" value="1"/>
</dbReference>
<dbReference type="FunFam" id="3.40.50.300:FF:000218">
    <property type="entry name" value="Multidrug ABC transporter ATP-binding protein"/>
    <property type="match status" value="1"/>
</dbReference>
<evidence type="ECO:0000313" key="11">
    <source>
        <dbReference type="EMBL" id="ASZ09302.1"/>
    </source>
</evidence>
<protein>
    <submittedName>
        <fullName evidence="11">ABC transporter ATP-binding protein</fullName>
    </submittedName>
</protein>
<dbReference type="InterPro" id="IPR003439">
    <property type="entry name" value="ABC_transporter-like_ATP-bd"/>
</dbReference>
<gene>
    <name evidence="11" type="ORF">CK556_03030</name>
</gene>
<organism evidence="11 12">
    <name type="scientific">Mesoplasma chauliocola</name>
    <dbReference type="NCBI Taxonomy" id="216427"/>
    <lineage>
        <taxon>Bacteria</taxon>
        <taxon>Bacillati</taxon>
        <taxon>Mycoplasmatota</taxon>
        <taxon>Mollicutes</taxon>
        <taxon>Entomoplasmatales</taxon>
        <taxon>Entomoplasmataceae</taxon>
        <taxon>Mesoplasma</taxon>
    </lineage>
</organism>
<dbReference type="EMBL" id="CP023173">
    <property type="protein sequence ID" value="ASZ09302.1"/>
    <property type="molecule type" value="Genomic_DNA"/>
</dbReference>
<comment type="similarity">
    <text evidence="2">Belongs to the ABC transporter superfamily.</text>
</comment>